<protein>
    <submittedName>
        <fullName evidence="1">Uncharacterized protein</fullName>
    </submittedName>
</protein>
<evidence type="ECO:0000313" key="1">
    <source>
        <dbReference type="EMBL" id="CZT49440.1"/>
    </source>
</evidence>
<reference evidence="2" key="1">
    <citation type="submission" date="2016-03" db="EMBL/GenBank/DDBJ databases">
        <authorList>
            <person name="Guldener U."/>
        </authorList>
    </citation>
    <scope>NUCLEOTIDE SEQUENCE [LARGE SCALE GENOMIC DNA]</scope>
</reference>
<dbReference type="AlphaFoldDB" id="A0A1E1MK50"/>
<sequence length="190" mass="21122">MDAGSREGCVIVIRLSECQAFENKIKRLVAELGSGEYDLMREWILAPSGVHRNLWHSWPEFIKRETDVIVEQKIPDVEMMSMQEGKQEGLDSVGCWTSGKKGLGQATYLQGSMKESINSVHASEDSAILPDLGDQTVESSRYQDSLGARDGEMPPSDAAAFAFARMRVQANELSKSDQIYFGKQLGRCLE</sequence>
<accession>A0A1E1MK50</accession>
<organism evidence="1 2">
    <name type="scientific">Rhynchosporium secalis</name>
    <name type="common">Barley scald fungus</name>
    <dbReference type="NCBI Taxonomy" id="38038"/>
    <lineage>
        <taxon>Eukaryota</taxon>
        <taxon>Fungi</taxon>
        <taxon>Dikarya</taxon>
        <taxon>Ascomycota</taxon>
        <taxon>Pezizomycotina</taxon>
        <taxon>Leotiomycetes</taxon>
        <taxon>Helotiales</taxon>
        <taxon>Ploettnerulaceae</taxon>
        <taxon>Rhynchosporium</taxon>
    </lineage>
</organism>
<dbReference type="Proteomes" id="UP000177625">
    <property type="component" value="Unassembled WGS sequence"/>
</dbReference>
<name>A0A1E1MK50_RHYSE</name>
<gene>
    <name evidence="1" type="ORF">RSE6_10291</name>
</gene>
<evidence type="ECO:0000313" key="2">
    <source>
        <dbReference type="Proteomes" id="UP000177625"/>
    </source>
</evidence>
<dbReference type="EMBL" id="FJVC01000377">
    <property type="protein sequence ID" value="CZT49440.1"/>
    <property type="molecule type" value="Genomic_DNA"/>
</dbReference>
<proteinExistence type="predicted"/>
<keyword evidence="2" id="KW-1185">Reference proteome</keyword>